<proteinExistence type="predicted"/>
<feature type="domain" description="PatA-like N-terminal" evidence="2">
    <location>
        <begin position="4"/>
        <end position="96"/>
    </location>
</feature>
<dbReference type="PANTHER" id="PTHR36304">
    <property type="entry name" value="DOMAIN GTPASE-ACTIVATING PROTEIN, PUTATIVE-RELATED-RELATED"/>
    <property type="match status" value="1"/>
</dbReference>
<dbReference type="PATRIC" id="fig|186479.3.peg.7539"/>
<accession>A0A0P9F8V3</accession>
<keyword evidence="4" id="KW-1185">Reference proteome</keyword>
<reference evidence="3 4" key="1">
    <citation type="submission" date="2015-09" db="EMBL/GenBank/DDBJ databases">
        <title>Draft genome sequence of Kouleothrix aurantiaca JCM 19913.</title>
        <authorList>
            <person name="Hemp J."/>
        </authorList>
    </citation>
    <scope>NUCLEOTIDE SEQUENCE [LARGE SCALE GENOMIC DNA]</scope>
    <source>
        <strain evidence="3 4">COM-B</strain>
    </source>
</reference>
<protein>
    <recommendedName>
        <fullName evidence="2">PatA-like N-terminal domain-containing protein</fullName>
    </recommendedName>
</protein>
<name>A0A0P9F8V3_9CHLR</name>
<dbReference type="Proteomes" id="UP000050509">
    <property type="component" value="Unassembled WGS sequence"/>
</dbReference>
<dbReference type="PANTHER" id="PTHR36304:SF4">
    <property type="entry name" value="DUF4388 DOMAIN-CONTAINING PROTEIN"/>
    <property type="match status" value="1"/>
</dbReference>
<dbReference type="Pfam" id="PF14332">
    <property type="entry name" value="DUF4388"/>
    <property type="match status" value="1"/>
</dbReference>
<sequence length="248" mass="27633">MQLEGTLDTFPLRELIEMVVYSSVTGALQVQVNGGIGRLYFRDGRPYHAVAGEHTAINAVGAMFEQKNARFRFAAGDVSADTTLWMDPLEMIEHAEELARLWQKVRQNIPDVNHIPFLIGTVAQNQVHIDETIWPVLSVIDGQRTVQEISAQLNLVLLDTCLALVTLIEQGLVVVKRSPVAKPPAIALPETLHKDPEPAQPPAPAANSSGFLERLLADAKAKEQQRPDLTDDQAQERKQVYRYVDDRR</sequence>
<feature type="region of interest" description="Disordered" evidence="1">
    <location>
        <begin position="220"/>
        <end position="248"/>
    </location>
</feature>
<organism evidence="3 4">
    <name type="scientific">Kouleothrix aurantiaca</name>
    <dbReference type="NCBI Taxonomy" id="186479"/>
    <lineage>
        <taxon>Bacteria</taxon>
        <taxon>Bacillati</taxon>
        <taxon>Chloroflexota</taxon>
        <taxon>Chloroflexia</taxon>
        <taxon>Chloroflexales</taxon>
        <taxon>Roseiflexineae</taxon>
        <taxon>Roseiflexaceae</taxon>
        <taxon>Kouleothrix</taxon>
    </lineage>
</organism>
<dbReference type="AlphaFoldDB" id="A0A0P9F8V3"/>
<evidence type="ECO:0000313" key="3">
    <source>
        <dbReference type="EMBL" id="KPV53015.1"/>
    </source>
</evidence>
<dbReference type="EMBL" id="LJCR01000364">
    <property type="protein sequence ID" value="KPV53015.1"/>
    <property type="molecule type" value="Genomic_DNA"/>
</dbReference>
<evidence type="ECO:0000259" key="2">
    <source>
        <dbReference type="Pfam" id="PF14332"/>
    </source>
</evidence>
<gene>
    <name evidence="3" type="ORF">SE17_12065</name>
</gene>
<dbReference type="InterPro" id="IPR025497">
    <property type="entry name" value="PatA-like_N"/>
</dbReference>
<comment type="caution">
    <text evidence="3">The sequence shown here is derived from an EMBL/GenBank/DDBJ whole genome shotgun (WGS) entry which is preliminary data.</text>
</comment>
<evidence type="ECO:0000256" key="1">
    <source>
        <dbReference type="SAM" id="MobiDB-lite"/>
    </source>
</evidence>
<evidence type="ECO:0000313" key="4">
    <source>
        <dbReference type="Proteomes" id="UP000050509"/>
    </source>
</evidence>